<dbReference type="AlphaFoldDB" id="A0A0P1HZP0"/>
<dbReference type="GO" id="GO:0022857">
    <property type="term" value="F:transmembrane transporter activity"/>
    <property type="evidence" value="ECO:0007669"/>
    <property type="project" value="TreeGrafter"/>
</dbReference>
<dbReference type="InterPro" id="IPR015854">
    <property type="entry name" value="ABC_transpr_LolD-like"/>
</dbReference>
<name>A0A0P1HZP0_9RHOB</name>
<keyword evidence="1" id="KW-0547">Nucleotide-binding</keyword>
<protein>
    <submittedName>
        <fullName evidence="4">Phosphate-import ATP-binding protein PhnC</fullName>
        <ecNumber evidence="4">3.6.3.27</ecNumber>
    </submittedName>
</protein>
<dbReference type="GO" id="GO:0016887">
    <property type="term" value="F:ATP hydrolysis activity"/>
    <property type="evidence" value="ECO:0007669"/>
    <property type="project" value="InterPro"/>
</dbReference>
<keyword evidence="2 4" id="KW-0067">ATP-binding</keyword>
<dbReference type="SUPFAM" id="SSF52540">
    <property type="entry name" value="P-loop containing nucleoside triphosphate hydrolases"/>
    <property type="match status" value="1"/>
</dbReference>
<dbReference type="PROSITE" id="PS00211">
    <property type="entry name" value="ABC_TRANSPORTER_1"/>
    <property type="match status" value="1"/>
</dbReference>
<dbReference type="Gene3D" id="3.40.50.300">
    <property type="entry name" value="P-loop containing nucleotide triphosphate hydrolases"/>
    <property type="match status" value="1"/>
</dbReference>
<dbReference type="PROSITE" id="PS50893">
    <property type="entry name" value="ABC_TRANSPORTER_2"/>
    <property type="match status" value="1"/>
</dbReference>
<feature type="domain" description="ABC transporter" evidence="3">
    <location>
        <begin position="5"/>
        <end position="247"/>
    </location>
</feature>
<dbReference type="PANTHER" id="PTHR24220">
    <property type="entry name" value="IMPORT ATP-BINDING PROTEIN"/>
    <property type="match status" value="1"/>
</dbReference>
<dbReference type="Pfam" id="PF00005">
    <property type="entry name" value="ABC_tran"/>
    <property type="match status" value="1"/>
</dbReference>
<dbReference type="InterPro" id="IPR017871">
    <property type="entry name" value="ABC_transporter-like_CS"/>
</dbReference>
<dbReference type="RefSeq" id="WP_058288148.1">
    <property type="nucleotide sequence ID" value="NZ_CYSR01000040.1"/>
</dbReference>
<keyword evidence="4" id="KW-0378">Hydrolase</keyword>
<evidence type="ECO:0000256" key="2">
    <source>
        <dbReference type="ARBA" id="ARBA00022840"/>
    </source>
</evidence>
<gene>
    <name evidence="4" type="primary">phnC_3</name>
    <name evidence="4" type="ORF">PHA8399_04369</name>
</gene>
<dbReference type="GO" id="GO:0005524">
    <property type="term" value="F:ATP binding"/>
    <property type="evidence" value="ECO:0007669"/>
    <property type="project" value="UniProtKB-KW"/>
</dbReference>
<dbReference type="InterPro" id="IPR003593">
    <property type="entry name" value="AAA+_ATPase"/>
</dbReference>
<dbReference type="EC" id="3.6.3.27" evidence="4"/>
<dbReference type="STRING" id="1396826.PHA8399_04369"/>
<evidence type="ECO:0000256" key="1">
    <source>
        <dbReference type="ARBA" id="ARBA00022741"/>
    </source>
</evidence>
<evidence type="ECO:0000313" key="5">
    <source>
        <dbReference type="Proteomes" id="UP000051326"/>
    </source>
</evidence>
<dbReference type="PANTHER" id="PTHR24220:SF659">
    <property type="entry name" value="TRANSPORTER, PUTATIVE-RELATED"/>
    <property type="match status" value="1"/>
</dbReference>
<accession>A0A0P1HZP0</accession>
<reference evidence="4 5" key="1">
    <citation type="submission" date="2015-09" db="EMBL/GenBank/DDBJ databases">
        <authorList>
            <consortium name="Swine Surveillance"/>
        </authorList>
    </citation>
    <scope>NUCLEOTIDE SEQUENCE [LARGE SCALE GENOMIC DNA]</scope>
    <source>
        <strain evidence="4 5">CECT 8399</strain>
    </source>
</reference>
<organism evidence="4 5">
    <name type="scientific">Leisingera aquaemixtae</name>
    <dbReference type="NCBI Taxonomy" id="1396826"/>
    <lineage>
        <taxon>Bacteria</taxon>
        <taxon>Pseudomonadati</taxon>
        <taxon>Pseudomonadota</taxon>
        <taxon>Alphaproteobacteria</taxon>
        <taxon>Rhodobacterales</taxon>
        <taxon>Roseobacteraceae</taxon>
        <taxon>Leisingera</taxon>
    </lineage>
</organism>
<dbReference type="InterPro" id="IPR003439">
    <property type="entry name" value="ABC_transporter-like_ATP-bd"/>
</dbReference>
<sequence length="256" mass="27087">MTAAFTLNAVSHHFDGAAALREVSLSAAPGERVALLGPSGAGKSTLLALLDGRLRGWHGEAGVLGVPLSATHALPRELRTGAGFIFQEFALVDRLTVYQNVMNGRLARMRTWPSLWGRFGEQDHLKVAAALEDTGLSGLARRRADQLSGGQRQRVAIARCLAQEPRLVLADEPVSNLDPAHAERILGLITGAADKRGIGVVFSSHQPELARRFAGRVVGLRAGAVQFDKPSGQVTSDDIDALYHGAAPGAGLRVVS</sequence>
<evidence type="ECO:0000259" key="3">
    <source>
        <dbReference type="PROSITE" id="PS50893"/>
    </source>
</evidence>
<dbReference type="EMBL" id="CYSR01000040">
    <property type="protein sequence ID" value="CUI02205.1"/>
    <property type="molecule type" value="Genomic_DNA"/>
</dbReference>
<dbReference type="SMART" id="SM00382">
    <property type="entry name" value="AAA"/>
    <property type="match status" value="1"/>
</dbReference>
<dbReference type="InterPro" id="IPR027417">
    <property type="entry name" value="P-loop_NTPase"/>
</dbReference>
<dbReference type="Proteomes" id="UP000051326">
    <property type="component" value="Unassembled WGS sequence"/>
</dbReference>
<evidence type="ECO:0000313" key="4">
    <source>
        <dbReference type="EMBL" id="CUI02205.1"/>
    </source>
</evidence>
<proteinExistence type="predicted"/>
<dbReference type="GO" id="GO:0005886">
    <property type="term" value="C:plasma membrane"/>
    <property type="evidence" value="ECO:0007669"/>
    <property type="project" value="TreeGrafter"/>
</dbReference>